<proteinExistence type="predicted"/>
<gene>
    <name evidence="1" type="ORF">BDV29DRAFT_169453</name>
</gene>
<protein>
    <submittedName>
        <fullName evidence="1">Uncharacterized protein</fullName>
    </submittedName>
</protein>
<evidence type="ECO:0000313" key="1">
    <source>
        <dbReference type="EMBL" id="KAB8076772.1"/>
    </source>
</evidence>
<dbReference type="EMBL" id="ML732176">
    <property type="protein sequence ID" value="KAB8076772.1"/>
    <property type="molecule type" value="Genomic_DNA"/>
</dbReference>
<accession>A0A5N5XBP5</accession>
<keyword evidence="2" id="KW-1185">Reference proteome</keyword>
<dbReference type="Proteomes" id="UP000326565">
    <property type="component" value="Unassembled WGS sequence"/>
</dbReference>
<evidence type="ECO:0000313" key="2">
    <source>
        <dbReference type="Proteomes" id="UP000326565"/>
    </source>
</evidence>
<reference evidence="1 2" key="1">
    <citation type="submission" date="2019-04" db="EMBL/GenBank/DDBJ databases">
        <title>Friends and foes A comparative genomics study of 23 Aspergillus species from section Flavi.</title>
        <authorList>
            <consortium name="DOE Joint Genome Institute"/>
            <person name="Kjaerbolling I."/>
            <person name="Vesth T."/>
            <person name="Frisvad J.C."/>
            <person name="Nybo J.L."/>
            <person name="Theobald S."/>
            <person name="Kildgaard S."/>
            <person name="Isbrandt T."/>
            <person name="Kuo A."/>
            <person name="Sato A."/>
            <person name="Lyhne E.K."/>
            <person name="Kogle M.E."/>
            <person name="Wiebenga A."/>
            <person name="Kun R.S."/>
            <person name="Lubbers R.J."/>
            <person name="Makela M.R."/>
            <person name="Barry K."/>
            <person name="Chovatia M."/>
            <person name="Clum A."/>
            <person name="Daum C."/>
            <person name="Haridas S."/>
            <person name="He G."/>
            <person name="LaButti K."/>
            <person name="Lipzen A."/>
            <person name="Mondo S."/>
            <person name="Riley R."/>
            <person name="Salamov A."/>
            <person name="Simmons B.A."/>
            <person name="Magnuson J.K."/>
            <person name="Henrissat B."/>
            <person name="Mortensen U.H."/>
            <person name="Larsen T.O."/>
            <person name="Devries R.P."/>
            <person name="Grigoriev I.V."/>
            <person name="Machida M."/>
            <person name="Baker S.E."/>
            <person name="Andersen M.R."/>
        </authorList>
    </citation>
    <scope>NUCLEOTIDE SEQUENCE [LARGE SCALE GENOMIC DNA]</scope>
    <source>
        <strain evidence="1 2">CBS 151.66</strain>
    </source>
</reference>
<sequence>MLFPRNRSSLIHSQSPRSIQQHSRIVFYFWDPVITHYTFLKTLIITITAMSTVSNAAAWLTIAKGYPFEVKEAPLETQRK</sequence>
<name>A0A5N5XBP5_9EURO</name>
<organism evidence="1 2">
    <name type="scientific">Aspergillus leporis</name>
    <dbReference type="NCBI Taxonomy" id="41062"/>
    <lineage>
        <taxon>Eukaryota</taxon>
        <taxon>Fungi</taxon>
        <taxon>Dikarya</taxon>
        <taxon>Ascomycota</taxon>
        <taxon>Pezizomycotina</taxon>
        <taxon>Eurotiomycetes</taxon>
        <taxon>Eurotiomycetidae</taxon>
        <taxon>Eurotiales</taxon>
        <taxon>Aspergillaceae</taxon>
        <taxon>Aspergillus</taxon>
        <taxon>Aspergillus subgen. Circumdati</taxon>
    </lineage>
</organism>
<dbReference type="AlphaFoldDB" id="A0A5N5XBP5"/>